<evidence type="ECO:0000259" key="1">
    <source>
        <dbReference type="Pfam" id="PF26337"/>
    </source>
</evidence>
<dbReference type="SUPFAM" id="SSF53756">
    <property type="entry name" value="UDP-Glycosyltransferase/glycogen phosphorylase"/>
    <property type="match status" value="1"/>
</dbReference>
<dbReference type="Proteomes" id="UP001142175">
    <property type="component" value="Unassembled WGS sequence"/>
</dbReference>
<reference evidence="2" key="1">
    <citation type="submission" date="2022-08" db="EMBL/GenBank/DDBJ databases">
        <authorList>
            <person name="Zhang D."/>
        </authorList>
    </citation>
    <scope>NUCLEOTIDE SEQUENCE</scope>
    <source>
        <strain evidence="2">XJ19-11</strain>
    </source>
</reference>
<dbReference type="Pfam" id="PF26337">
    <property type="entry name" value="Gtf3_C"/>
    <property type="match status" value="1"/>
</dbReference>
<evidence type="ECO:0000313" key="2">
    <source>
        <dbReference type="EMBL" id="MCR9015466.1"/>
    </source>
</evidence>
<comment type="caution">
    <text evidence="2">The sequence shown here is derived from an EMBL/GenBank/DDBJ whole genome shotgun (WGS) entry which is preliminary data.</text>
</comment>
<dbReference type="RefSeq" id="WP_258423322.1">
    <property type="nucleotide sequence ID" value="NZ_JANSUY010000007.1"/>
</dbReference>
<sequence>MKKVLFLTPNSFPAETGGSVLFRKLIGSLDFLDFSWLSIDKSKVQGLNIKNANFVNFLPIVKSGSFDKIGRRIPWIGKFWFKIRYGYLKRKGENLNLKDFSTFDLIWVYVSTQAIPFSSAVFKRTKVKLHISVQDDIYGHLPKWEAKILEDDYIWLLKNATTIDFASEALKDYLFTKYNFSNRYKIVCFADETEVPSPILNNNISNIGFAGNVWSPKNFNTLLLNLNNLNKTGRNLKLHVFSNNFPKSLEDNFSFEIENRGLMKNEDLVNELQKMDLVYVPMSFEENKKILSSTSFPSKVFTYLNTGIPILFHAPKYSSVFKFIEKHNTGFVISSNDEEEFKKDFEKILNSKVGERRMISENAIRLLKNKYAFSNQRLEFIDLILN</sequence>
<dbReference type="InterPro" id="IPR058592">
    <property type="entry name" value="Gtf3_C"/>
</dbReference>
<dbReference type="GO" id="GO:0016757">
    <property type="term" value="F:glycosyltransferase activity"/>
    <property type="evidence" value="ECO:0007669"/>
    <property type="project" value="InterPro"/>
</dbReference>
<gene>
    <name evidence="2" type="ORF">NU887_10495</name>
</gene>
<organism evidence="2 3">
    <name type="scientific">Aquiflexum gelatinilyticum</name>
    <dbReference type="NCBI Taxonomy" id="2961943"/>
    <lineage>
        <taxon>Bacteria</taxon>
        <taxon>Pseudomonadati</taxon>
        <taxon>Bacteroidota</taxon>
        <taxon>Cytophagia</taxon>
        <taxon>Cytophagales</taxon>
        <taxon>Cyclobacteriaceae</taxon>
        <taxon>Aquiflexum</taxon>
    </lineage>
</organism>
<feature type="domain" description="Glucosyltransferase 3-like C-terminal" evidence="1">
    <location>
        <begin position="228"/>
        <end position="338"/>
    </location>
</feature>
<dbReference type="EMBL" id="JANSUY010000007">
    <property type="protein sequence ID" value="MCR9015466.1"/>
    <property type="molecule type" value="Genomic_DNA"/>
</dbReference>
<keyword evidence="3" id="KW-1185">Reference proteome</keyword>
<proteinExistence type="predicted"/>
<protein>
    <recommendedName>
        <fullName evidence="1">Glucosyltransferase 3-like C-terminal domain-containing protein</fullName>
    </recommendedName>
</protein>
<dbReference type="Gene3D" id="3.40.50.2000">
    <property type="entry name" value="Glycogen Phosphorylase B"/>
    <property type="match status" value="1"/>
</dbReference>
<accession>A0A9X2P5Z7</accession>
<dbReference type="AlphaFoldDB" id="A0A9X2P5Z7"/>
<evidence type="ECO:0000313" key="3">
    <source>
        <dbReference type="Proteomes" id="UP001142175"/>
    </source>
</evidence>
<name>A0A9X2P5Z7_9BACT</name>